<dbReference type="EMBL" id="FOQO01000009">
    <property type="protein sequence ID" value="SFJ38270.1"/>
    <property type="molecule type" value="Genomic_DNA"/>
</dbReference>
<dbReference type="InterPro" id="IPR001296">
    <property type="entry name" value="Glyco_trans_1"/>
</dbReference>
<dbReference type="RefSeq" id="WP_090629113.1">
    <property type="nucleotide sequence ID" value="NZ_FOQO01000009.1"/>
</dbReference>
<dbReference type="OrthoDB" id="9811239at2"/>
<dbReference type="GO" id="GO:0016757">
    <property type="term" value="F:glycosyltransferase activity"/>
    <property type="evidence" value="ECO:0007669"/>
    <property type="project" value="InterPro"/>
</dbReference>
<dbReference type="CDD" id="cd03801">
    <property type="entry name" value="GT4_PimA-like"/>
    <property type="match status" value="1"/>
</dbReference>
<evidence type="ECO:0000259" key="1">
    <source>
        <dbReference type="Pfam" id="PF00534"/>
    </source>
</evidence>
<dbReference type="Proteomes" id="UP000198670">
    <property type="component" value="Unassembled WGS sequence"/>
</dbReference>
<organism evidence="2 3">
    <name type="scientific">Parapedobacter indicus</name>
    <dbReference type="NCBI Taxonomy" id="1477437"/>
    <lineage>
        <taxon>Bacteria</taxon>
        <taxon>Pseudomonadati</taxon>
        <taxon>Bacteroidota</taxon>
        <taxon>Sphingobacteriia</taxon>
        <taxon>Sphingobacteriales</taxon>
        <taxon>Sphingobacteriaceae</taxon>
        <taxon>Parapedobacter</taxon>
    </lineage>
</organism>
<evidence type="ECO:0000313" key="2">
    <source>
        <dbReference type="EMBL" id="SFJ38270.1"/>
    </source>
</evidence>
<keyword evidence="3" id="KW-1185">Reference proteome</keyword>
<evidence type="ECO:0000313" key="3">
    <source>
        <dbReference type="Proteomes" id="UP000198670"/>
    </source>
</evidence>
<dbReference type="PROSITE" id="PS51257">
    <property type="entry name" value="PROKAR_LIPOPROTEIN"/>
    <property type="match status" value="1"/>
</dbReference>
<dbReference type="Gene3D" id="3.40.50.2000">
    <property type="entry name" value="Glycogen Phosphorylase B"/>
    <property type="match status" value="2"/>
</dbReference>
<gene>
    <name evidence="2" type="ORF">SAMN05444682_109145</name>
</gene>
<dbReference type="SUPFAM" id="SSF53756">
    <property type="entry name" value="UDP-Glycosyltransferase/glycogen phosphorylase"/>
    <property type="match status" value="1"/>
</dbReference>
<reference evidence="2 3" key="1">
    <citation type="submission" date="2016-10" db="EMBL/GenBank/DDBJ databases">
        <authorList>
            <person name="de Groot N.N."/>
        </authorList>
    </citation>
    <scope>NUCLEOTIDE SEQUENCE [LARGE SCALE GENOMIC DNA]</scope>
    <source>
        <strain evidence="2 3">RK1</strain>
    </source>
</reference>
<dbReference type="PANTHER" id="PTHR12526">
    <property type="entry name" value="GLYCOSYLTRANSFERASE"/>
    <property type="match status" value="1"/>
</dbReference>
<protein>
    <submittedName>
        <fullName evidence="2">Glycosyltransferase involved in cell wall bisynthesis</fullName>
    </submittedName>
</protein>
<proteinExistence type="predicted"/>
<sequence>MSVDNQKDTVVIVSTILTAWGGCEDLWSATVPLLQNRGYHVVVCKQQIDDDHPKIVSHIQQGVEFLATYRRKSLVMRACQKVVRKMKQVLHIGTAPAKYSFGYSDEALTFANYLKAYRVKLVLISQGANFEGLGYAYACMVKKIPYVVVSHKAIDFYWPPVDHRIGMREVLVNARGCYFVSQHNKQLTEEQFGIRLPDSRVIFNPVKPTEYIPYPATEGTFQLCCIGRLFLVEKGQDILIRALSQAKWKNRPLRVVIVGSGPDELVLKQMVELLGVEQLSFLGEVNNIYEVWRESHALVLPSRTEGLPLVIVEAMMAGRPVITTDVGGNKEFLEEGVTGFLGYASDRSFEETLERAWQHRERWREMGKQAAVSIRNRVPGSPERIFADLLEQHIYG</sequence>
<name>A0A1I3QX11_9SPHI</name>
<accession>A0A1I3QX11</accession>
<dbReference type="Pfam" id="PF00534">
    <property type="entry name" value="Glycos_transf_1"/>
    <property type="match status" value="1"/>
</dbReference>
<dbReference type="AlphaFoldDB" id="A0A1I3QX11"/>
<keyword evidence="2" id="KW-0808">Transferase</keyword>
<feature type="domain" description="Glycosyl transferase family 1" evidence="1">
    <location>
        <begin position="218"/>
        <end position="370"/>
    </location>
</feature>
<dbReference type="STRING" id="1477437.SAMN05444682_109145"/>